<dbReference type="OrthoDB" id="524898at2759"/>
<comment type="caution">
    <text evidence="9">The sequence shown here is derived from an EMBL/GenBank/DDBJ whole genome shotgun (WGS) entry which is preliminary data.</text>
</comment>
<dbReference type="GO" id="GO:0070765">
    <property type="term" value="C:gamma-secretase complex"/>
    <property type="evidence" value="ECO:0007669"/>
    <property type="project" value="TreeGrafter"/>
</dbReference>
<keyword evidence="10" id="KW-1185">Reference proteome</keyword>
<dbReference type="InterPro" id="IPR019379">
    <property type="entry name" value="Gamma_Secretase_Asp_P_PEN2"/>
</dbReference>
<evidence type="ECO:0000313" key="9">
    <source>
        <dbReference type="EMBL" id="CAD5207351.1"/>
    </source>
</evidence>
<dbReference type="Proteomes" id="UP000783686">
    <property type="component" value="Unassembled WGS sequence"/>
</dbReference>
<dbReference type="GO" id="GO:0007220">
    <property type="term" value="P:Notch receptor processing"/>
    <property type="evidence" value="ECO:0007669"/>
    <property type="project" value="TreeGrafter"/>
</dbReference>
<evidence type="ECO:0000256" key="2">
    <source>
        <dbReference type="ARBA" id="ARBA00009607"/>
    </source>
</evidence>
<dbReference type="PANTHER" id="PTHR16318:SF0">
    <property type="entry name" value="GAMMA-SECRETASE SUBUNIT PEN-2"/>
    <property type="match status" value="1"/>
</dbReference>
<sequence length="105" mass="12547">MASLAKMNLEERLDLCRKYFIIGFFALPFVWLANVLWFGPAIWKKKLVEMDNIEKRMIKYLVLSFIGFIMWAIGLLIWTYVYSQARVNREQWAESLTFLFPMGRV</sequence>
<evidence type="ECO:0000256" key="3">
    <source>
        <dbReference type="ARBA" id="ARBA00018306"/>
    </source>
</evidence>
<name>A0A811JWA9_9BILA</name>
<comment type="similarity">
    <text evidence="2">Belongs to the PEN-2 family.</text>
</comment>
<comment type="subcellular location">
    <subcellularLocation>
        <location evidence="1">Membrane</location>
        <topology evidence="1">Multi-pass membrane protein</topology>
    </subcellularLocation>
</comment>
<dbReference type="Pfam" id="PF10251">
    <property type="entry name" value="PEN-2"/>
    <property type="match status" value="1"/>
</dbReference>
<dbReference type="EMBL" id="CAJFDH010000001">
    <property type="protein sequence ID" value="CAD5207351.1"/>
    <property type="molecule type" value="Genomic_DNA"/>
</dbReference>
<evidence type="ECO:0000256" key="8">
    <source>
        <dbReference type="SAM" id="Phobius"/>
    </source>
</evidence>
<dbReference type="AlphaFoldDB" id="A0A811JWA9"/>
<dbReference type="EMBL" id="CAJFCW020000001">
    <property type="protein sequence ID" value="CAG9085290.1"/>
    <property type="molecule type" value="Genomic_DNA"/>
</dbReference>
<proteinExistence type="inferred from homology"/>
<accession>A0A811JWA9</accession>
<keyword evidence="7 8" id="KW-0472">Membrane</keyword>
<reference evidence="9" key="1">
    <citation type="submission" date="2020-09" db="EMBL/GenBank/DDBJ databases">
        <authorList>
            <person name="Kikuchi T."/>
        </authorList>
    </citation>
    <scope>NUCLEOTIDE SEQUENCE</scope>
    <source>
        <strain evidence="9">SH1</strain>
    </source>
</reference>
<dbReference type="GO" id="GO:0007219">
    <property type="term" value="P:Notch signaling pathway"/>
    <property type="evidence" value="ECO:0007669"/>
    <property type="project" value="UniProtKB-KW"/>
</dbReference>
<organism evidence="9 10">
    <name type="scientific">Bursaphelenchus okinawaensis</name>
    <dbReference type="NCBI Taxonomy" id="465554"/>
    <lineage>
        <taxon>Eukaryota</taxon>
        <taxon>Metazoa</taxon>
        <taxon>Ecdysozoa</taxon>
        <taxon>Nematoda</taxon>
        <taxon>Chromadorea</taxon>
        <taxon>Rhabditida</taxon>
        <taxon>Tylenchina</taxon>
        <taxon>Tylenchomorpha</taxon>
        <taxon>Aphelenchoidea</taxon>
        <taxon>Aphelenchoididae</taxon>
        <taxon>Bursaphelenchus</taxon>
    </lineage>
</organism>
<protein>
    <recommendedName>
        <fullName evidence="3">Gamma-secretase subunit PEN-2</fullName>
    </recommendedName>
</protein>
<evidence type="ECO:0000256" key="6">
    <source>
        <dbReference type="ARBA" id="ARBA00022989"/>
    </source>
</evidence>
<evidence type="ECO:0000256" key="4">
    <source>
        <dbReference type="ARBA" id="ARBA00022692"/>
    </source>
</evidence>
<evidence type="ECO:0000256" key="1">
    <source>
        <dbReference type="ARBA" id="ARBA00004141"/>
    </source>
</evidence>
<dbReference type="PANTHER" id="PTHR16318">
    <property type="entry name" value="GAMMA-SECRETASE SUBUNIT PEN-2"/>
    <property type="match status" value="1"/>
</dbReference>
<feature type="transmembrane region" description="Helical" evidence="8">
    <location>
        <begin position="60"/>
        <end position="81"/>
    </location>
</feature>
<evidence type="ECO:0000313" key="10">
    <source>
        <dbReference type="Proteomes" id="UP000614601"/>
    </source>
</evidence>
<feature type="transmembrane region" description="Helical" evidence="8">
    <location>
        <begin position="20"/>
        <end position="39"/>
    </location>
</feature>
<dbReference type="Proteomes" id="UP000614601">
    <property type="component" value="Unassembled WGS sequence"/>
</dbReference>
<keyword evidence="5" id="KW-0914">Notch signaling pathway</keyword>
<gene>
    <name evidence="9" type="ORF">BOKJ2_LOCUS2035</name>
</gene>
<evidence type="ECO:0000256" key="7">
    <source>
        <dbReference type="ARBA" id="ARBA00023136"/>
    </source>
</evidence>
<evidence type="ECO:0000256" key="5">
    <source>
        <dbReference type="ARBA" id="ARBA00022976"/>
    </source>
</evidence>
<keyword evidence="6 8" id="KW-1133">Transmembrane helix</keyword>
<keyword evidence="4 8" id="KW-0812">Transmembrane</keyword>